<evidence type="ECO:0000256" key="4">
    <source>
        <dbReference type="ARBA" id="ARBA00022692"/>
    </source>
</evidence>
<evidence type="ECO:0000256" key="7">
    <source>
        <dbReference type="RuleBase" id="RU363032"/>
    </source>
</evidence>
<accession>A0A964XN95</accession>
<dbReference type="GO" id="GO:0055085">
    <property type="term" value="P:transmembrane transport"/>
    <property type="evidence" value="ECO:0007669"/>
    <property type="project" value="InterPro"/>
</dbReference>
<gene>
    <name evidence="10" type="ORF">GUY60_18365</name>
</gene>
<evidence type="ECO:0000256" key="6">
    <source>
        <dbReference type="ARBA" id="ARBA00023136"/>
    </source>
</evidence>
<keyword evidence="4 7" id="KW-0812">Transmembrane</keyword>
<dbReference type="InterPro" id="IPR035906">
    <property type="entry name" value="MetI-like_sf"/>
</dbReference>
<feature type="transmembrane region" description="Helical" evidence="7">
    <location>
        <begin position="40"/>
        <end position="62"/>
    </location>
</feature>
<dbReference type="GO" id="GO:0005886">
    <property type="term" value="C:plasma membrane"/>
    <property type="evidence" value="ECO:0007669"/>
    <property type="project" value="UniProtKB-SubCell"/>
</dbReference>
<dbReference type="RefSeq" id="WP_161699157.1">
    <property type="nucleotide sequence ID" value="NZ_JAAAHS010000135.1"/>
</dbReference>
<feature type="region of interest" description="Disordered" evidence="8">
    <location>
        <begin position="1"/>
        <end position="31"/>
    </location>
</feature>
<dbReference type="SUPFAM" id="SSF161098">
    <property type="entry name" value="MetI-like"/>
    <property type="match status" value="1"/>
</dbReference>
<dbReference type="PROSITE" id="PS50928">
    <property type="entry name" value="ABC_TM1"/>
    <property type="match status" value="1"/>
</dbReference>
<dbReference type="CDD" id="cd06261">
    <property type="entry name" value="TM_PBP2"/>
    <property type="match status" value="1"/>
</dbReference>
<protein>
    <submittedName>
        <fullName evidence="10">ABC transporter permease subunit</fullName>
    </submittedName>
</protein>
<dbReference type="EMBL" id="JAAAHS010000135">
    <property type="protein sequence ID" value="NBE53348.1"/>
    <property type="molecule type" value="Genomic_DNA"/>
</dbReference>
<comment type="similarity">
    <text evidence="7">Belongs to the binding-protein-dependent transport system permease family.</text>
</comment>
<feature type="transmembrane region" description="Helical" evidence="7">
    <location>
        <begin position="148"/>
        <end position="168"/>
    </location>
</feature>
<dbReference type="Pfam" id="PF00528">
    <property type="entry name" value="BPD_transp_1"/>
    <property type="match status" value="1"/>
</dbReference>
<feature type="transmembrane region" description="Helical" evidence="7">
    <location>
        <begin position="199"/>
        <end position="221"/>
    </location>
</feature>
<name>A0A964XN95_9ACTN</name>
<evidence type="ECO:0000259" key="9">
    <source>
        <dbReference type="PROSITE" id="PS50928"/>
    </source>
</evidence>
<dbReference type="Proteomes" id="UP000598297">
    <property type="component" value="Unassembled WGS sequence"/>
</dbReference>
<evidence type="ECO:0000256" key="2">
    <source>
        <dbReference type="ARBA" id="ARBA00022448"/>
    </source>
</evidence>
<dbReference type="Gene3D" id="1.10.3720.10">
    <property type="entry name" value="MetI-like"/>
    <property type="match status" value="1"/>
</dbReference>
<reference evidence="10" key="1">
    <citation type="submission" date="2020-01" db="EMBL/GenBank/DDBJ databases">
        <title>Whole-genome analyses of novel actinobacteria.</title>
        <authorList>
            <person name="Sahin N."/>
        </authorList>
    </citation>
    <scope>NUCLEOTIDE SEQUENCE</scope>
    <source>
        <strain evidence="10">YC537</strain>
    </source>
</reference>
<keyword evidence="3" id="KW-1003">Cell membrane</keyword>
<keyword evidence="5 7" id="KW-1133">Transmembrane helix</keyword>
<dbReference type="AlphaFoldDB" id="A0A964XN95"/>
<evidence type="ECO:0000256" key="3">
    <source>
        <dbReference type="ARBA" id="ARBA00022475"/>
    </source>
</evidence>
<dbReference type="PANTHER" id="PTHR30193:SF37">
    <property type="entry name" value="INNER MEMBRANE ABC TRANSPORTER PERMEASE PROTEIN YCJO"/>
    <property type="match status" value="1"/>
</dbReference>
<feature type="transmembrane region" description="Helical" evidence="7">
    <location>
        <begin position="254"/>
        <end position="276"/>
    </location>
</feature>
<keyword evidence="11" id="KW-1185">Reference proteome</keyword>
<dbReference type="OrthoDB" id="34224at2"/>
<comment type="subcellular location">
    <subcellularLocation>
        <location evidence="1 7">Cell membrane</location>
        <topology evidence="1 7">Multi-pass membrane protein</topology>
    </subcellularLocation>
</comment>
<keyword evidence="6 7" id="KW-0472">Membrane</keyword>
<evidence type="ECO:0000256" key="1">
    <source>
        <dbReference type="ARBA" id="ARBA00004651"/>
    </source>
</evidence>
<feature type="compositionally biased region" description="Basic residues" evidence="8">
    <location>
        <begin position="18"/>
        <end position="31"/>
    </location>
</feature>
<proteinExistence type="inferred from homology"/>
<organism evidence="10 11">
    <name type="scientific">Streptomyces boluensis</name>
    <dbReference type="NCBI Taxonomy" id="1775135"/>
    <lineage>
        <taxon>Bacteria</taxon>
        <taxon>Bacillati</taxon>
        <taxon>Actinomycetota</taxon>
        <taxon>Actinomycetes</taxon>
        <taxon>Kitasatosporales</taxon>
        <taxon>Streptomycetaceae</taxon>
        <taxon>Streptomyces</taxon>
    </lineage>
</organism>
<evidence type="ECO:0000313" key="10">
    <source>
        <dbReference type="EMBL" id="NBE53348.1"/>
    </source>
</evidence>
<comment type="caution">
    <text evidence="10">The sequence shown here is derived from an EMBL/GenBank/DDBJ whole genome shotgun (WGS) entry which is preliminary data.</text>
</comment>
<keyword evidence="2 7" id="KW-0813">Transport</keyword>
<feature type="transmembrane region" description="Helical" evidence="7">
    <location>
        <begin position="307"/>
        <end position="325"/>
    </location>
</feature>
<dbReference type="PANTHER" id="PTHR30193">
    <property type="entry name" value="ABC TRANSPORTER PERMEASE PROTEIN"/>
    <property type="match status" value="1"/>
</dbReference>
<evidence type="ECO:0000313" key="11">
    <source>
        <dbReference type="Proteomes" id="UP000598297"/>
    </source>
</evidence>
<sequence>MVVDTSRPVARAADASRVRGRRDRGGKNPGRLRRSLSTHWYAWAMVAPVVAVIGVIVGYPLVRGVYLSTTNADEANVERHIGVNHIPATYESVGLDNYTAILSDGVFWDRLGWTVVWTVSCVALSFTLGLGLATLLNRKLAGRSLYRMALILPWAVPAFVSVFTWRLLFNEKKGLLNQLLAGGGIDAVPWLNDPTWAKLSVITVNVWLGVPFMLVAMLGGLQSIPGELYEAAEMDGASPWQRFRHITLPGLRTVSSTVILISGIWTFNMFPVIFLLTRGGPGDATEILVTYAYRLSFVVSPRDFSGSAAWGVLILLLLSFFAVIYRRALRKQGEVW</sequence>
<feature type="transmembrane region" description="Helical" evidence="7">
    <location>
        <begin position="115"/>
        <end position="136"/>
    </location>
</feature>
<evidence type="ECO:0000256" key="8">
    <source>
        <dbReference type="SAM" id="MobiDB-lite"/>
    </source>
</evidence>
<evidence type="ECO:0000256" key="5">
    <source>
        <dbReference type="ARBA" id="ARBA00022989"/>
    </source>
</evidence>
<dbReference type="InterPro" id="IPR051393">
    <property type="entry name" value="ABC_transporter_permease"/>
</dbReference>
<dbReference type="InterPro" id="IPR000515">
    <property type="entry name" value="MetI-like"/>
</dbReference>
<feature type="domain" description="ABC transmembrane type-1" evidence="9">
    <location>
        <begin position="111"/>
        <end position="325"/>
    </location>
</feature>